<dbReference type="AlphaFoldDB" id="A0A6I2L4P3"/>
<dbReference type="Proteomes" id="UP000433309">
    <property type="component" value="Unassembled WGS sequence"/>
</dbReference>
<dbReference type="EMBL" id="WKJK01000008">
    <property type="protein sequence ID" value="MRW91606.1"/>
    <property type="molecule type" value="Genomic_DNA"/>
</dbReference>
<organism evidence="1 2">
    <name type="scientific">Duganella guangzhouensis</name>
    <dbReference type="NCBI Taxonomy" id="2666084"/>
    <lineage>
        <taxon>Bacteria</taxon>
        <taxon>Pseudomonadati</taxon>
        <taxon>Pseudomonadota</taxon>
        <taxon>Betaproteobacteria</taxon>
        <taxon>Burkholderiales</taxon>
        <taxon>Oxalobacteraceae</taxon>
        <taxon>Telluria group</taxon>
        <taxon>Duganella</taxon>
    </lineage>
</organism>
<protein>
    <submittedName>
        <fullName evidence="1">Uncharacterized protein</fullName>
    </submittedName>
</protein>
<evidence type="ECO:0000313" key="2">
    <source>
        <dbReference type="Proteomes" id="UP000433309"/>
    </source>
</evidence>
<sequence length="94" mass="10452">MQEPIAELDDITMQALAKMARAVIADSGGKSGAELLKMLIPELAKPRTATENAAIEAHAMRLLTAMSMHGIWRHKPDIIKDVANYQQEIRAEWQ</sequence>
<keyword evidence="2" id="KW-1185">Reference proteome</keyword>
<evidence type="ECO:0000313" key="1">
    <source>
        <dbReference type="EMBL" id="MRW91606.1"/>
    </source>
</evidence>
<dbReference type="RefSeq" id="WP_154378181.1">
    <property type="nucleotide sequence ID" value="NZ_WKJK01000008.1"/>
</dbReference>
<proteinExistence type="predicted"/>
<reference evidence="1 2" key="1">
    <citation type="submission" date="2019-11" db="EMBL/GenBank/DDBJ databases">
        <title>Novel species isolated from a subtropical stream in China.</title>
        <authorList>
            <person name="Lu H."/>
        </authorList>
    </citation>
    <scope>NUCLEOTIDE SEQUENCE [LARGE SCALE GENOMIC DNA]</scope>
    <source>
        <strain evidence="1 2">FT80W</strain>
    </source>
</reference>
<comment type="caution">
    <text evidence="1">The sequence shown here is derived from an EMBL/GenBank/DDBJ whole genome shotgun (WGS) entry which is preliminary data.</text>
</comment>
<name>A0A6I2L4P3_9BURK</name>
<gene>
    <name evidence="1" type="ORF">GJ699_16550</name>
</gene>
<accession>A0A6I2L4P3</accession>